<evidence type="ECO:0000256" key="4">
    <source>
        <dbReference type="ARBA" id="ARBA00023242"/>
    </source>
</evidence>
<dbReference type="PROSITE" id="PS50071">
    <property type="entry name" value="HOMEOBOX_2"/>
    <property type="match status" value="1"/>
</dbReference>
<reference evidence="11" key="1">
    <citation type="submission" date="2016-06" db="UniProtKB">
        <authorList>
            <consortium name="WormBaseParasite"/>
        </authorList>
    </citation>
    <scope>IDENTIFICATION</scope>
</reference>
<keyword evidence="3 5" id="KW-0371">Homeobox</keyword>
<dbReference type="InterPro" id="IPR050453">
    <property type="entry name" value="LIM_Homeobox_TF"/>
</dbReference>
<evidence type="ECO:0000259" key="8">
    <source>
        <dbReference type="PROSITE" id="PS50071"/>
    </source>
</evidence>
<evidence type="ECO:0000313" key="10">
    <source>
        <dbReference type="Proteomes" id="UP000272942"/>
    </source>
</evidence>
<dbReference type="EMBL" id="UZAN01048525">
    <property type="protein sequence ID" value="VDP86512.1"/>
    <property type="molecule type" value="Genomic_DNA"/>
</dbReference>
<feature type="compositionally biased region" description="Polar residues" evidence="7">
    <location>
        <begin position="100"/>
        <end position="110"/>
    </location>
</feature>
<feature type="DNA-binding region" description="Homeobox" evidence="5">
    <location>
        <begin position="32"/>
        <end position="73"/>
    </location>
</feature>
<dbReference type="InterPro" id="IPR009057">
    <property type="entry name" value="Homeodomain-like_sf"/>
</dbReference>
<feature type="domain" description="Homeobox" evidence="8">
    <location>
        <begin position="30"/>
        <end position="72"/>
    </location>
</feature>
<dbReference type="Gene3D" id="1.10.10.60">
    <property type="entry name" value="Homeodomain-like"/>
    <property type="match status" value="1"/>
</dbReference>
<evidence type="ECO:0000256" key="1">
    <source>
        <dbReference type="ARBA" id="ARBA00004123"/>
    </source>
</evidence>
<dbReference type="Pfam" id="PF00046">
    <property type="entry name" value="Homeodomain"/>
    <property type="match status" value="1"/>
</dbReference>
<dbReference type="Proteomes" id="UP000272942">
    <property type="component" value="Unassembled WGS sequence"/>
</dbReference>
<dbReference type="GO" id="GO:0005634">
    <property type="term" value="C:nucleus"/>
    <property type="evidence" value="ECO:0007669"/>
    <property type="project" value="UniProtKB-SubCell"/>
</dbReference>
<evidence type="ECO:0000256" key="5">
    <source>
        <dbReference type="PROSITE-ProRule" id="PRU00108"/>
    </source>
</evidence>
<evidence type="ECO:0000256" key="7">
    <source>
        <dbReference type="SAM" id="MobiDB-lite"/>
    </source>
</evidence>
<dbReference type="InterPro" id="IPR001356">
    <property type="entry name" value="HD"/>
</dbReference>
<dbReference type="InterPro" id="IPR017970">
    <property type="entry name" value="Homeobox_CS"/>
</dbReference>
<feature type="region of interest" description="Disordered" evidence="7">
    <location>
        <begin position="68"/>
        <end position="110"/>
    </location>
</feature>
<evidence type="ECO:0000256" key="3">
    <source>
        <dbReference type="ARBA" id="ARBA00023155"/>
    </source>
</evidence>
<name>A0A183AT38_9TREM</name>
<evidence type="ECO:0000313" key="11">
    <source>
        <dbReference type="WBParaSite" id="ECPE_0001015501-mRNA-1"/>
    </source>
</evidence>
<dbReference type="CDD" id="cd00086">
    <property type="entry name" value="homeodomain"/>
    <property type="match status" value="1"/>
</dbReference>
<dbReference type="PANTHER" id="PTHR24208">
    <property type="entry name" value="LIM/HOMEOBOX PROTEIN LHX"/>
    <property type="match status" value="1"/>
</dbReference>
<evidence type="ECO:0000256" key="2">
    <source>
        <dbReference type="ARBA" id="ARBA00023125"/>
    </source>
</evidence>
<dbReference type="WBParaSite" id="ECPE_0001015501-mRNA-1">
    <property type="protein sequence ID" value="ECPE_0001015501-mRNA-1"/>
    <property type="gene ID" value="ECPE_0001015501"/>
</dbReference>
<dbReference type="AlphaFoldDB" id="A0A183AT38"/>
<evidence type="ECO:0000313" key="9">
    <source>
        <dbReference type="EMBL" id="VDP86512.1"/>
    </source>
</evidence>
<dbReference type="GO" id="GO:0030182">
    <property type="term" value="P:neuron differentiation"/>
    <property type="evidence" value="ECO:0007669"/>
    <property type="project" value="TreeGrafter"/>
</dbReference>
<keyword evidence="10" id="KW-1185">Reference proteome</keyword>
<dbReference type="GO" id="GO:0000977">
    <property type="term" value="F:RNA polymerase II transcription regulatory region sequence-specific DNA binding"/>
    <property type="evidence" value="ECO:0007669"/>
    <property type="project" value="TreeGrafter"/>
</dbReference>
<gene>
    <name evidence="9" type="ORF">ECPE_LOCUS10123</name>
</gene>
<reference evidence="9 10" key="2">
    <citation type="submission" date="2018-11" db="EMBL/GenBank/DDBJ databases">
        <authorList>
            <consortium name="Pathogen Informatics"/>
        </authorList>
    </citation>
    <scope>NUCLEOTIDE SEQUENCE [LARGE SCALE GENOMIC DNA]</scope>
    <source>
        <strain evidence="9 10">Egypt</strain>
    </source>
</reference>
<organism evidence="11">
    <name type="scientific">Echinostoma caproni</name>
    <dbReference type="NCBI Taxonomy" id="27848"/>
    <lineage>
        <taxon>Eukaryota</taxon>
        <taxon>Metazoa</taxon>
        <taxon>Spiralia</taxon>
        <taxon>Lophotrochozoa</taxon>
        <taxon>Platyhelminthes</taxon>
        <taxon>Trematoda</taxon>
        <taxon>Digenea</taxon>
        <taxon>Plagiorchiida</taxon>
        <taxon>Echinostomata</taxon>
        <taxon>Echinostomatoidea</taxon>
        <taxon>Echinostomatidae</taxon>
        <taxon>Echinostoma</taxon>
    </lineage>
</organism>
<dbReference type="OrthoDB" id="6417226at2759"/>
<evidence type="ECO:0000256" key="6">
    <source>
        <dbReference type="RuleBase" id="RU000682"/>
    </source>
</evidence>
<dbReference type="PROSITE" id="PS00027">
    <property type="entry name" value="HOMEOBOX_1"/>
    <property type="match status" value="1"/>
</dbReference>
<dbReference type="GO" id="GO:0000981">
    <property type="term" value="F:DNA-binding transcription factor activity, RNA polymerase II-specific"/>
    <property type="evidence" value="ECO:0007669"/>
    <property type="project" value="InterPro"/>
</dbReference>
<keyword evidence="4 5" id="KW-0539">Nucleus</keyword>
<accession>A0A183AT38</accession>
<dbReference type="SUPFAM" id="SSF46689">
    <property type="entry name" value="Homeodomain-like"/>
    <property type="match status" value="1"/>
</dbReference>
<sequence length="137" mass="15555">MGYNWKLHPTKYTPTSAAECCPVVSCPYAFMYTVVSYIPPGQVRECLAHELGVPVRVVQVWFQNQRARDKRASHSKRSWLPVQSEWPKTKPQPNPHPSPTAITPSPRTSVESGEFDCPILNPRARLYRFVIVAASYI</sequence>
<keyword evidence="2 5" id="KW-0238">DNA-binding</keyword>
<protein>
    <submittedName>
        <fullName evidence="11">Homeobox domain-containing protein</fullName>
    </submittedName>
</protein>
<dbReference type="PANTHER" id="PTHR24208:SF166">
    <property type="entry name" value="LIM HOMEOBOX TRANSCRIPTION FACTOR 1 ALPHA, ISOFORM B"/>
    <property type="match status" value="1"/>
</dbReference>
<comment type="subcellular location">
    <subcellularLocation>
        <location evidence="1 5 6">Nucleus</location>
    </subcellularLocation>
</comment>
<proteinExistence type="predicted"/>